<evidence type="ECO:0000313" key="8">
    <source>
        <dbReference type="EMBL" id="KRM65613.1"/>
    </source>
</evidence>
<dbReference type="CDD" id="cd08278">
    <property type="entry name" value="benzyl_alcohol_DH"/>
    <property type="match status" value="1"/>
</dbReference>
<sequence length="430" mass="46664">MESWNLGVFLLGKNKVAIQLKMKEAVEMVLKICRNDIVNIETSNYNEVENVNKEGFSMKIKAAVVPEVGAQFEIRDNIDLHEVGPTDLQIHMVASGICHSDEAIRKGDASLGYPVILGHEGAGIVEKVGSEVKNFEVGDHVILSFYSDGTCDNCLKGMPTKCRSYAQYNLSGVRADGEDHFQENGQHISDMFNQSSFTTTTVVDQRNAVKIDKSFDLRKVGPLGCGYVTGSGTVLNTLKPKPGDTIAVFGTGAVGLAAMMAGRISGCIKVIAIDIVPERLELAKELGATHTINSKQEDAVAKIKELTGGYGVDWTVDTTGLPAVIKNAIAALAQGGTCAAIAVTPHLIELSTWNDLCVDDKKVVGVNMGDSIPQIDIPRLLEFYKLGWFDFDKTEKFYDFEEINQANADSVSGKTIKPVLIIDKDYRPEA</sequence>
<dbReference type="Proteomes" id="UP000051008">
    <property type="component" value="Unassembled WGS sequence"/>
</dbReference>
<name>A0A0R2AEM5_9LACO</name>
<organism evidence="8 9">
    <name type="scientific">Ligilactobacillus agilis DSM 20509</name>
    <dbReference type="NCBI Taxonomy" id="1423718"/>
    <lineage>
        <taxon>Bacteria</taxon>
        <taxon>Bacillati</taxon>
        <taxon>Bacillota</taxon>
        <taxon>Bacilli</taxon>
        <taxon>Lactobacillales</taxon>
        <taxon>Lactobacillaceae</taxon>
        <taxon>Ligilactobacillus</taxon>
    </lineage>
</organism>
<dbReference type="SUPFAM" id="SSF51735">
    <property type="entry name" value="NAD(P)-binding Rossmann-fold domains"/>
    <property type="match status" value="1"/>
</dbReference>
<evidence type="ECO:0000256" key="3">
    <source>
        <dbReference type="ARBA" id="ARBA00022833"/>
    </source>
</evidence>
<keyword evidence="4" id="KW-0560">Oxidoreductase</keyword>
<dbReference type="Pfam" id="PF08240">
    <property type="entry name" value="ADH_N"/>
    <property type="match status" value="1"/>
</dbReference>
<reference evidence="8 9" key="1">
    <citation type="journal article" date="2015" name="Genome Announc.">
        <title>Expanding the biotechnology potential of lactobacilli through comparative genomics of 213 strains and associated genera.</title>
        <authorList>
            <person name="Sun Z."/>
            <person name="Harris H.M."/>
            <person name="McCann A."/>
            <person name="Guo C."/>
            <person name="Argimon S."/>
            <person name="Zhang W."/>
            <person name="Yang X."/>
            <person name="Jeffery I.B."/>
            <person name="Cooney J.C."/>
            <person name="Kagawa T.F."/>
            <person name="Liu W."/>
            <person name="Song Y."/>
            <person name="Salvetti E."/>
            <person name="Wrobel A."/>
            <person name="Rasinkangas P."/>
            <person name="Parkhill J."/>
            <person name="Rea M.C."/>
            <person name="O'Sullivan O."/>
            <person name="Ritari J."/>
            <person name="Douillard F.P."/>
            <person name="Paul Ross R."/>
            <person name="Yang R."/>
            <person name="Briner A.E."/>
            <person name="Felis G.E."/>
            <person name="de Vos W.M."/>
            <person name="Barrangou R."/>
            <person name="Klaenhammer T.R."/>
            <person name="Caufield P.W."/>
            <person name="Cui Y."/>
            <person name="Zhang H."/>
            <person name="O'Toole P.W."/>
        </authorList>
    </citation>
    <scope>NUCLEOTIDE SEQUENCE [LARGE SCALE GENOMIC DNA]</scope>
    <source>
        <strain evidence="8 9">DSM 20509</strain>
    </source>
</reference>
<gene>
    <name evidence="8" type="ORF">FC14_GL001296</name>
</gene>
<dbReference type="GO" id="GO:0005829">
    <property type="term" value="C:cytosol"/>
    <property type="evidence" value="ECO:0007669"/>
    <property type="project" value="TreeGrafter"/>
</dbReference>
<dbReference type="InterPro" id="IPR036291">
    <property type="entry name" value="NAD(P)-bd_dom_sf"/>
</dbReference>
<protein>
    <submittedName>
        <fullName evidence="8">GroES-like protein</fullName>
    </submittedName>
</protein>
<dbReference type="InterPro" id="IPR011032">
    <property type="entry name" value="GroES-like_sf"/>
</dbReference>
<dbReference type="Pfam" id="PF00107">
    <property type="entry name" value="ADH_zinc_N"/>
    <property type="match status" value="1"/>
</dbReference>
<dbReference type="InterPro" id="IPR002328">
    <property type="entry name" value="ADH_Zn_CS"/>
</dbReference>
<dbReference type="InterPro" id="IPR013154">
    <property type="entry name" value="ADH-like_N"/>
</dbReference>
<dbReference type="PROSITE" id="PS00059">
    <property type="entry name" value="ADH_ZINC"/>
    <property type="match status" value="1"/>
</dbReference>
<evidence type="ECO:0000256" key="2">
    <source>
        <dbReference type="ARBA" id="ARBA00022723"/>
    </source>
</evidence>
<evidence type="ECO:0000256" key="5">
    <source>
        <dbReference type="ARBA" id="ARBA00023027"/>
    </source>
</evidence>
<dbReference type="GO" id="GO:0046294">
    <property type="term" value="P:formaldehyde catabolic process"/>
    <property type="evidence" value="ECO:0007669"/>
    <property type="project" value="TreeGrafter"/>
</dbReference>
<dbReference type="SMART" id="SM00829">
    <property type="entry name" value="PKS_ER"/>
    <property type="match status" value="1"/>
</dbReference>
<dbReference type="AlphaFoldDB" id="A0A0R2AEM5"/>
<accession>A0A0R2AEM5</accession>
<feature type="domain" description="Enoyl reductase (ER)" evidence="7">
    <location>
        <begin position="69"/>
        <end position="420"/>
    </location>
</feature>
<dbReference type="Gene3D" id="3.40.50.720">
    <property type="entry name" value="NAD(P)-binding Rossmann-like Domain"/>
    <property type="match status" value="1"/>
</dbReference>
<evidence type="ECO:0000256" key="6">
    <source>
        <dbReference type="RuleBase" id="RU361277"/>
    </source>
</evidence>
<keyword evidence="2 6" id="KW-0479">Metal-binding</keyword>
<comment type="cofactor">
    <cofactor evidence="1 6">
        <name>Zn(2+)</name>
        <dbReference type="ChEBI" id="CHEBI:29105"/>
    </cofactor>
</comment>
<comment type="similarity">
    <text evidence="6">Belongs to the zinc-containing alcohol dehydrogenase family.</text>
</comment>
<dbReference type="FunFam" id="3.40.50.720:FF:000003">
    <property type="entry name" value="S-(hydroxymethyl)glutathione dehydrogenase"/>
    <property type="match status" value="1"/>
</dbReference>
<dbReference type="GO" id="GO:0051903">
    <property type="term" value="F:S-(hydroxymethyl)glutathione dehydrogenase [NAD(P)+] activity"/>
    <property type="evidence" value="ECO:0007669"/>
    <property type="project" value="TreeGrafter"/>
</dbReference>
<keyword evidence="3 6" id="KW-0862">Zinc</keyword>
<dbReference type="EMBL" id="AYYP01000012">
    <property type="protein sequence ID" value="KRM65613.1"/>
    <property type="molecule type" value="Genomic_DNA"/>
</dbReference>
<keyword evidence="9" id="KW-1185">Reference proteome</keyword>
<dbReference type="PATRIC" id="fig|1423718.3.peg.1357"/>
<evidence type="ECO:0000313" key="9">
    <source>
        <dbReference type="Proteomes" id="UP000051008"/>
    </source>
</evidence>
<dbReference type="PANTHER" id="PTHR43880:SF12">
    <property type="entry name" value="ALCOHOL DEHYDROGENASE CLASS-3"/>
    <property type="match status" value="1"/>
</dbReference>
<dbReference type="InterPro" id="IPR020843">
    <property type="entry name" value="ER"/>
</dbReference>
<keyword evidence="5" id="KW-0520">NAD</keyword>
<comment type="caution">
    <text evidence="8">The sequence shown here is derived from an EMBL/GenBank/DDBJ whole genome shotgun (WGS) entry which is preliminary data.</text>
</comment>
<dbReference type="Gene3D" id="3.90.180.10">
    <property type="entry name" value="Medium-chain alcohol dehydrogenases, catalytic domain"/>
    <property type="match status" value="1"/>
</dbReference>
<evidence type="ECO:0000256" key="1">
    <source>
        <dbReference type="ARBA" id="ARBA00001947"/>
    </source>
</evidence>
<dbReference type="GO" id="GO:0008270">
    <property type="term" value="F:zinc ion binding"/>
    <property type="evidence" value="ECO:0007669"/>
    <property type="project" value="InterPro"/>
</dbReference>
<dbReference type="InterPro" id="IPR013149">
    <property type="entry name" value="ADH-like_C"/>
</dbReference>
<dbReference type="SUPFAM" id="SSF50129">
    <property type="entry name" value="GroES-like"/>
    <property type="match status" value="1"/>
</dbReference>
<evidence type="ECO:0000256" key="4">
    <source>
        <dbReference type="ARBA" id="ARBA00023002"/>
    </source>
</evidence>
<proteinExistence type="inferred from homology"/>
<dbReference type="PANTHER" id="PTHR43880">
    <property type="entry name" value="ALCOHOL DEHYDROGENASE"/>
    <property type="match status" value="1"/>
</dbReference>
<evidence type="ECO:0000259" key="7">
    <source>
        <dbReference type="SMART" id="SM00829"/>
    </source>
</evidence>